<dbReference type="Proteomes" id="UP000320404">
    <property type="component" value="Unassembled WGS sequence"/>
</dbReference>
<dbReference type="Gene3D" id="2.120.10.30">
    <property type="entry name" value="TolB, C-terminal domain"/>
    <property type="match status" value="2"/>
</dbReference>
<dbReference type="GO" id="GO:0004252">
    <property type="term" value="F:serine-type endopeptidase activity"/>
    <property type="evidence" value="ECO:0007669"/>
    <property type="project" value="TreeGrafter"/>
</dbReference>
<name>A0A520S6Q0_9GAMM</name>
<feature type="signal peptide" evidence="3">
    <location>
        <begin position="1"/>
        <end position="28"/>
    </location>
</feature>
<dbReference type="InterPro" id="IPR011659">
    <property type="entry name" value="WD40"/>
</dbReference>
<organism evidence="5 6">
    <name type="scientific">OM182 bacterium</name>
    <dbReference type="NCBI Taxonomy" id="2510334"/>
    <lineage>
        <taxon>Bacteria</taxon>
        <taxon>Pseudomonadati</taxon>
        <taxon>Pseudomonadota</taxon>
        <taxon>Gammaproteobacteria</taxon>
        <taxon>OMG group</taxon>
        <taxon>OM182 clade</taxon>
    </lineage>
</organism>
<gene>
    <name evidence="5" type="ORF">EVA69_00845</name>
</gene>
<dbReference type="Pfam" id="PF07676">
    <property type="entry name" value="PD40"/>
    <property type="match status" value="4"/>
</dbReference>
<dbReference type="PANTHER" id="PTHR42776:SF27">
    <property type="entry name" value="DIPEPTIDYL PEPTIDASE FAMILY MEMBER 6"/>
    <property type="match status" value="1"/>
</dbReference>
<dbReference type="InterPro" id="IPR001375">
    <property type="entry name" value="Peptidase_S9_cat"/>
</dbReference>
<evidence type="ECO:0000256" key="2">
    <source>
        <dbReference type="ARBA" id="ARBA00022825"/>
    </source>
</evidence>
<dbReference type="EMBL" id="SHAH01000005">
    <property type="protein sequence ID" value="RZO78152.1"/>
    <property type="molecule type" value="Genomic_DNA"/>
</dbReference>
<dbReference type="SUPFAM" id="SSF82171">
    <property type="entry name" value="DPP6 N-terminal domain-like"/>
    <property type="match status" value="1"/>
</dbReference>
<reference evidence="5 6" key="1">
    <citation type="submission" date="2019-02" db="EMBL/GenBank/DDBJ databases">
        <title>Prokaryotic population dynamics and viral predation in marine succession experiment using metagenomics: the confinement effect.</title>
        <authorList>
            <person name="Haro-Moreno J.M."/>
            <person name="Rodriguez-Valera F."/>
            <person name="Lopez-Perez M."/>
        </authorList>
    </citation>
    <scope>NUCLEOTIDE SEQUENCE [LARGE SCALE GENOMIC DNA]</scope>
    <source>
        <strain evidence="5">MED-G158</strain>
    </source>
</reference>
<evidence type="ECO:0000256" key="3">
    <source>
        <dbReference type="SAM" id="SignalP"/>
    </source>
</evidence>
<dbReference type="Gene3D" id="3.40.50.1820">
    <property type="entry name" value="alpha/beta hydrolase"/>
    <property type="match status" value="1"/>
</dbReference>
<keyword evidence="1" id="KW-0378">Hydrolase</keyword>
<feature type="chain" id="PRO_5022220829" evidence="3">
    <location>
        <begin position="29"/>
        <end position="668"/>
    </location>
</feature>
<keyword evidence="2" id="KW-0720">Serine protease</keyword>
<dbReference type="PANTHER" id="PTHR42776">
    <property type="entry name" value="SERINE PEPTIDASE S9 FAMILY MEMBER"/>
    <property type="match status" value="1"/>
</dbReference>
<dbReference type="InterPro" id="IPR029058">
    <property type="entry name" value="AB_hydrolase_fold"/>
</dbReference>
<dbReference type="SUPFAM" id="SSF53474">
    <property type="entry name" value="alpha/beta-Hydrolases"/>
    <property type="match status" value="1"/>
</dbReference>
<proteinExistence type="predicted"/>
<dbReference type="InterPro" id="IPR011042">
    <property type="entry name" value="6-blade_b-propeller_TolB-like"/>
</dbReference>
<dbReference type="Pfam" id="PF00326">
    <property type="entry name" value="Peptidase_S9"/>
    <property type="match status" value="1"/>
</dbReference>
<comment type="caution">
    <text evidence="5">The sequence shown here is derived from an EMBL/GenBank/DDBJ whole genome shotgun (WGS) entry which is preliminary data.</text>
</comment>
<evidence type="ECO:0000259" key="4">
    <source>
        <dbReference type="Pfam" id="PF00326"/>
    </source>
</evidence>
<evidence type="ECO:0000313" key="5">
    <source>
        <dbReference type="EMBL" id="RZO78152.1"/>
    </source>
</evidence>
<evidence type="ECO:0000313" key="6">
    <source>
        <dbReference type="Proteomes" id="UP000320404"/>
    </source>
</evidence>
<feature type="domain" description="Peptidase S9 prolyl oligopeptidase catalytic" evidence="4">
    <location>
        <begin position="463"/>
        <end position="667"/>
    </location>
</feature>
<evidence type="ECO:0000256" key="1">
    <source>
        <dbReference type="ARBA" id="ARBA00022801"/>
    </source>
</evidence>
<dbReference type="GO" id="GO:0006508">
    <property type="term" value="P:proteolysis"/>
    <property type="evidence" value="ECO:0007669"/>
    <property type="project" value="InterPro"/>
</dbReference>
<keyword evidence="2" id="KW-0645">Protease</keyword>
<dbReference type="AlphaFoldDB" id="A0A520S6Q0"/>
<accession>A0A520S6Q0</accession>
<keyword evidence="3" id="KW-0732">Signal</keyword>
<protein>
    <submittedName>
        <fullName evidence="5">S9 family peptidase</fullName>
    </submittedName>
</protein>
<sequence>MPCKRCSRFSIFLVLPLALVSLSTQLSAQENPSLITAEDFFDLQQVGNPVLSPDGDWVAYTVRQTSLEDDSAETRVWMVSTEGGEPLPMTGVGASASDPAWSPDGRYLTFLASRNDGQTQVWGLDRRGGEASQLTEIEQGVSAYSWSPDASKLALLIRDPEPENEEEADDKPEPWVIDRLQFKRDSAGYLDRRRTHLYVQDMASGEVTQLTSGDYDDSQAAWSPDSTLLAFSSNRTEEPDANSNRDIWVVSAGSPDAGGTLLQVTTNPGSDSSPAWSPDGDFITYVTVTEPDLIWYATGHLGISPATGGSARVLTSRLDRNVGSPQFAPNGDDIFFILEDSGERHLASIDSSGEGFERVIEGNISLRDFSMNADGDVAALIGDATQPTEVFFGAGRNLHQLTFTNREFLDSRQLAEVENVLFESADGTEIEGFIYKPPGFNENFRYPTLLRIHGGPVSQYDFNFNFDAQLFAANGYVVVMTNPRGSSGYGQDFSRQLWAAWGVKDFEDIMAGVDYAIDAGYADPARLGVGGWSYGGILTNYVITKSDRFAGAITGASEVLYRSNYGHDHYQLQWEKELGLPWETPENWERISPFNDVANVVTPTLIMGGEHDWNVPILNSEQLYQALKRLGLDTQLVVYPDEHHGIRRPSFVLDRYERYLDWYDRHVK</sequence>